<accession>A0A9P8QQH8</accession>
<proteinExistence type="predicted"/>
<dbReference type="AlphaFoldDB" id="A0A9P8QQH8"/>
<protein>
    <submittedName>
        <fullName evidence="2">Uncharacterized protein</fullName>
    </submittedName>
</protein>
<feature type="compositionally biased region" description="Acidic residues" evidence="1">
    <location>
        <begin position="299"/>
        <end position="309"/>
    </location>
</feature>
<feature type="compositionally biased region" description="Acidic residues" evidence="1">
    <location>
        <begin position="89"/>
        <end position="105"/>
    </location>
</feature>
<sequence>MVSSVPRRLGLPPGGFLSPAALGPAAGAAAAAATATVQHLLAAVDFPLDVPGSFPAGLFGKGNLVAHASDGLAVELLGGAAALDVAGDEEADEEVGEGGEVEDVEPDGKRLARGDDAGLCEVGRLSDGGGLLEAGRGGGGGGGGRSEDELLQRVEGTDGGGDDVVDRGAPGDRGGVFGHDGRAVLALGQDDEGVEDLVELAEVEDPAVVVEALVPHAARLGAAGHAGAGEHGGSRAGRGRVPAPGGVVVVDGVAQAARPVEAAEAIGGGRDAAGAEGADEAPPHDAHHAPEGPGRVDGQEDVVQDDEGEEGARLADAPGLPAARLVVLVEQLCRDGIGGGNGQRNPSVQGRHVEAVGDVEGPQNRSRDMRRRQRCRRVGGGEVEETGIGHGAPDLEASHG</sequence>
<feature type="region of interest" description="Disordered" evidence="1">
    <location>
        <begin position="265"/>
        <end position="317"/>
    </location>
</feature>
<comment type="caution">
    <text evidence="2">The sequence shown here is derived from an EMBL/GenBank/DDBJ whole genome shotgun (WGS) entry which is preliminary data.</text>
</comment>
<evidence type="ECO:0000256" key="1">
    <source>
        <dbReference type="SAM" id="MobiDB-lite"/>
    </source>
</evidence>
<feature type="region of interest" description="Disordered" evidence="1">
    <location>
        <begin position="337"/>
        <end position="400"/>
    </location>
</feature>
<dbReference type="EMBL" id="JAIWOZ010000004">
    <property type="protein sequence ID" value="KAH6606657.1"/>
    <property type="molecule type" value="Genomic_DNA"/>
</dbReference>
<organism evidence="2 3">
    <name type="scientific">Trichoderma cornu-damae</name>
    <dbReference type="NCBI Taxonomy" id="654480"/>
    <lineage>
        <taxon>Eukaryota</taxon>
        <taxon>Fungi</taxon>
        <taxon>Dikarya</taxon>
        <taxon>Ascomycota</taxon>
        <taxon>Pezizomycotina</taxon>
        <taxon>Sordariomycetes</taxon>
        <taxon>Hypocreomycetidae</taxon>
        <taxon>Hypocreales</taxon>
        <taxon>Hypocreaceae</taxon>
        <taxon>Trichoderma</taxon>
    </lineage>
</organism>
<name>A0A9P8QQH8_9HYPO</name>
<dbReference type="Proteomes" id="UP000827724">
    <property type="component" value="Unassembled WGS sequence"/>
</dbReference>
<feature type="region of interest" description="Disordered" evidence="1">
    <location>
        <begin position="154"/>
        <end position="177"/>
    </location>
</feature>
<evidence type="ECO:0000313" key="3">
    <source>
        <dbReference type="Proteomes" id="UP000827724"/>
    </source>
</evidence>
<gene>
    <name evidence="2" type="ORF">Trco_005810</name>
</gene>
<reference evidence="2" key="1">
    <citation type="submission" date="2021-08" db="EMBL/GenBank/DDBJ databases">
        <title>Chromosome-Level Trichoderma cornu-damae using Hi-C Data.</title>
        <authorList>
            <person name="Kim C.S."/>
        </authorList>
    </citation>
    <scope>NUCLEOTIDE SEQUENCE</scope>
    <source>
        <strain evidence="2">KA19-0412C</strain>
    </source>
</reference>
<feature type="compositionally biased region" description="Basic residues" evidence="1">
    <location>
        <begin position="368"/>
        <end position="377"/>
    </location>
</feature>
<feature type="region of interest" description="Disordered" evidence="1">
    <location>
        <begin position="89"/>
        <end position="113"/>
    </location>
</feature>
<evidence type="ECO:0000313" key="2">
    <source>
        <dbReference type="EMBL" id="KAH6606657.1"/>
    </source>
</evidence>
<keyword evidence="3" id="KW-1185">Reference proteome</keyword>
<feature type="compositionally biased region" description="Basic and acidic residues" evidence="1">
    <location>
        <begin position="281"/>
        <end position="290"/>
    </location>
</feature>